<dbReference type="GO" id="GO:0016020">
    <property type="term" value="C:membrane"/>
    <property type="evidence" value="ECO:0007669"/>
    <property type="project" value="InterPro"/>
</dbReference>
<dbReference type="EMBL" id="CP138897">
    <property type="protein sequence ID" value="WPK25783.1"/>
    <property type="molecule type" value="Genomic_DNA"/>
</dbReference>
<proteinExistence type="predicted"/>
<feature type="transmembrane region" description="Helical" evidence="1">
    <location>
        <begin position="216"/>
        <end position="236"/>
    </location>
</feature>
<feature type="transmembrane region" description="Helical" evidence="1">
    <location>
        <begin position="293"/>
        <end position="314"/>
    </location>
</feature>
<dbReference type="KEGG" id="asau:88174176"/>
<gene>
    <name evidence="2" type="ORF">PUMCH_003112</name>
</gene>
<protein>
    <submittedName>
        <fullName evidence="2">Uncharacterized protein</fullName>
    </submittedName>
</protein>
<keyword evidence="1" id="KW-0812">Transmembrane</keyword>
<dbReference type="PANTHER" id="PTHR21329:SF3">
    <property type="entry name" value="PHOSPHATIDYLINOSITOL N-ACETYLGLUCOSAMINYLTRANSFERASE SUBUNIT Q"/>
    <property type="match status" value="1"/>
</dbReference>
<evidence type="ECO:0000313" key="3">
    <source>
        <dbReference type="Proteomes" id="UP001338582"/>
    </source>
</evidence>
<dbReference type="GO" id="GO:0006506">
    <property type="term" value="P:GPI anchor biosynthetic process"/>
    <property type="evidence" value="ECO:0007669"/>
    <property type="project" value="InterPro"/>
</dbReference>
<dbReference type="RefSeq" id="XP_062878165.1">
    <property type="nucleotide sequence ID" value="XM_063022095.1"/>
</dbReference>
<evidence type="ECO:0000256" key="1">
    <source>
        <dbReference type="SAM" id="Phobius"/>
    </source>
</evidence>
<evidence type="ECO:0000313" key="2">
    <source>
        <dbReference type="EMBL" id="WPK25783.1"/>
    </source>
</evidence>
<dbReference type="Pfam" id="PF05024">
    <property type="entry name" value="Gpi1"/>
    <property type="match status" value="1"/>
</dbReference>
<dbReference type="AlphaFoldDB" id="A0AAX4HBF1"/>
<keyword evidence="1" id="KW-0472">Membrane</keyword>
<keyword evidence="3" id="KW-1185">Reference proteome</keyword>
<reference evidence="2 3" key="1">
    <citation type="submission" date="2023-10" db="EMBL/GenBank/DDBJ databases">
        <title>Draft Genome Sequence of Candida saopaulonensis from a very Premature Infant with Sepsis.</title>
        <authorList>
            <person name="Ning Y."/>
            <person name="Dai R."/>
            <person name="Xiao M."/>
            <person name="Xu Y."/>
            <person name="Yan Q."/>
            <person name="Zhang L."/>
        </authorList>
    </citation>
    <scope>NUCLEOTIDE SEQUENCE [LARGE SCALE GENOMIC DNA]</scope>
    <source>
        <strain evidence="2 3">19XY460</strain>
    </source>
</reference>
<accession>A0AAX4HBF1</accession>
<keyword evidence="1" id="KW-1133">Transmembrane helix</keyword>
<feature type="transmembrane region" description="Helical" evidence="1">
    <location>
        <begin position="473"/>
        <end position="498"/>
    </location>
</feature>
<dbReference type="GO" id="GO:0005783">
    <property type="term" value="C:endoplasmic reticulum"/>
    <property type="evidence" value="ECO:0007669"/>
    <property type="project" value="TreeGrafter"/>
</dbReference>
<feature type="transmembrane region" description="Helical" evidence="1">
    <location>
        <begin position="510"/>
        <end position="528"/>
    </location>
</feature>
<organism evidence="2 3">
    <name type="scientific">Australozyma saopauloensis</name>
    <dbReference type="NCBI Taxonomy" id="291208"/>
    <lineage>
        <taxon>Eukaryota</taxon>
        <taxon>Fungi</taxon>
        <taxon>Dikarya</taxon>
        <taxon>Ascomycota</taxon>
        <taxon>Saccharomycotina</taxon>
        <taxon>Pichiomycetes</taxon>
        <taxon>Metschnikowiaceae</taxon>
        <taxon>Australozyma</taxon>
    </lineage>
</organism>
<name>A0AAX4HBF1_9ASCO</name>
<feature type="transmembrane region" description="Helical" evidence="1">
    <location>
        <begin position="188"/>
        <end position="210"/>
    </location>
</feature>
<dbReference type="GeneID" id="88174176"/>
<dbReference type="Proteomes" id="UP001338582">
    <property type="component" value="Chromosome 4"/>
</dbReference>
<dbReference type="InterPro" id="IPR007720">
    <property type="entry name" value="PigQ/GPI1"/>
</dbReference>
<feature type="transmembrane region" description="Helical" evidence="1">
    <location>
        <begin position="395"/>
        <end position="413"/>
    </location>
</feature>
<sequence>MHTYIYLPTTGLLRKRLDIEPVLTLVGYCVGNTYIVVDYLSHIPVDVAEIDPELRTLGYLIKDRNISVTEENASDIILRYVNGYKYPIVDSKLSLSNHSFTVIIFSPPKLQNLEYFTINPILLQGAEVEPQIDFLYKSIARHRRYSEINPVVYLSDLSVLERINHCQETRTELGCILSNLNSSPFRKLLIFPSFFKAFLFLLMSIAQWLITRALSLFVTIVALLNSEIYGVVPVEISSLCRQLNLRLKQLSFLPIQFLCYYKGDVLSSQSRHLLLLSFPNENHNIKNSNYINFYNTLWLMLNDMILGGLFYSIWKDNEEFFASQIQSFNSIAFGELNILISWVGSNHPAGFKLNDDLGRFMEAMLLWTSLSWQLMTEICWQIYGAFPLLQSLSGHSFSFLCFWGFSFALAFFIDYMKFVSLHISFFNLSTCKIYHQQVEMLKSLMQLFRGKKYNVLRSRIDSIEEDDYRIDQLLLGTFCFIILIYLLPTTFAFYFLFYAACVALLTLTKLGEKVIAIINFFPIFILTLKLKNSRRLQGGIYFQSKGSYKETNWLVMRNRALTLENILSPFFIIFRKQGRINRGFFNFIAGKRVEVEECTQEKFKYLMLPDDYSHLTEVWQSIQ</sequence>
<dbReference type="PANTHER" id="PTHR21329">
    <property type="entry name" value="PHOSPHATIDYLINOSITOL N-ACETYLGLUCOSAMINYLTRANSFERASE SUBUNIT Q-RELATED"/>
    <property type="match status" value="1"/>
</dbReference>